<sequence length="70" mass="8406">MSISINTMRVGRKYKLTNYNDVFIFETLEMISDDDFLIKLLDTLEKCKMSELYEYGKGKDFYIEEIEEED</sequence>
<dbReference type="Proteomes" id="UP000678679">
    <property type="component" value="Chromosome 1"/>
</dbReference>
<gene>
    <name evidence="1" type="ORF">KMW28_20430</name>
</gene>
<evidence type="ECO:0000313" key="1">
    <source>
        <dbReference type="EMBL" id="QWG01968.1"/>
    </source>
</evidence>
<evidence type="ECO:0000313" key="2">
    <source>
        <dbReference type="Proteomes" id="UP000678679"/>
    </source>
</evidence>
<dbReference type="EMBL" id="CP076132">
    <property type="protein sequence ID" value="QWG01968.1"/>
    <property type="molecule type" value="Genomic_DNA"/>
</dbReference>
<organism evidence="1 2">
    <name type="scientific">Flammeovirga yaeyamensis</name>
    <dbReference type="NCBI Taxonomy" id="367791"/>
    <lineage>
        <taxon>Bacteria</taxon>
        <taxon>Pseudomonadati</taxon>
        <taxon>Bacteroidota</taxon>
        <taxon>Cytophagia</taxon>
        <taxon>Cytophagales</taxon>
        <taxon>Flammeovirgaceae</taxon>
        <taxon>Flammeovirga</taxon>
    </lineage>
</organism>
<keyword evidence="2" id="KW-1185">Reference proteome</keyword>
<protein>
    <submittedName>
        <fullName evidence="1">Uncharacterized protein</fullName>
    </submittedName>
</protein>
<proteinExistence type="predicted"/>
<dbReference type="AlphaFoldDB" id="A0AAX1N7U3"/>
<dbReference type="RefSeq" id="WP_169665652.1">
    <property type="nucleotide sequence ID" value="NZ_JABANF010000013.1"/>
</dbReference>
<dbReference type="KEGG" id="fya:KMW28_20430"/>
<name>A0AAX1N7U3_9BACT</name>
<reference evidence="1 2" key="1">
    <citation type="submission" date="2021-05" db="EMBL/GenBank/DDBJ databases">
        <title>Comparative genomic studies on the polysaccharide-degrading batcterial strains of the Flammeovirga genus.</title>
        <authorList>
            <person name="Zewei F."/>
            <person name="Zheng Z."/>
            <person name="Yu L."/>
            <person name="Ruyue G."/>
            <person name="Yanhong M."/>
            <person name="Yuanyuan C."/>
            <person name="Jingyan G."/>
            <person name="Wenjun H."/>
        </authorList>
    </citation>
    <scope>NUCLEOTIDE SEQUENCE [LARGE SCALE GENOMIC DNA]</scope>
    <source>
        <strain evidence="1 2">NBRC:100898</strain>
    </source>
</reference>
<accession>A0AAX1N7U3</accession>